<gene>
    <name evidence="1" type="ORF">STAS_14718</name>
</gene>
<comment type="caution">
    <text evidence="1">The sequence shown here is derived from an EMBL/GenBank/DDBJ whole genome shotgun (WGS) entry which is preliminary data.</text>
</comment>
<organism evidence="1 2">
    <name type="scientific">Striga asiatica</name>
    <name type="common">Asiatic witchweed</name>
    <name type="synonym">Buchnera asiatica</name>
    <dbReference type="NCBI Taxonomy" id="4170"/>
    <lineage>
        <taxon>Eukaryota</taxon>
        <taxon>Viridiplantae</taxon>
        <taxon>Streptophyta</taxon>
        <taxon>Embryophyta</taxon>
        <taxon>Tracheophyta</taxon>
        <taxon>Spermatophyta</taxon>
        <taxon>Magnoliopsida</taxon>
        <taxon>eudicotyledons</taxon>
        <taxon>Gunneridae</taxon>
        <taxon>Pentapetalae</taxon>
        <taxon>asterids</taxon>
        <taxon>lamiids</taxon>
        <taxon>Lamiales</taxon>
        <taxon>Orobanchaceae</taxon>
        <taxon>Buchnereae</taxon>
        <taxon>Striga</taxon>
    </lineage>
</organism>
<dbReference type="EMBL" id="BKCP01005461">
    <property type="protein sequence ID" value="GER38236.1"/>
    <property type="molecule type" value="Genomic_DNA"/>
</dbReference>
<name>A0A5A7Q009_STRAF</name>
<proteinExistence type="predicted"/>
<dbReference type="Proteomes" id="UP000325081">
    <property type="component" value="Unassembled WGS sequence"/>
</dbReference>
<accession>A0A5A7Q009</accession>
<keyword evidence="2" id="KW-1185">Reference proteome</keyword>
<dbReference type="OrthoDB" id="1750590at2759"/>
<dbReference type="AlphaFoldDB" id="A0A5A7Q009"/>
<sequence>MEFSSECQSKGASMTSYRIFNRRAGREMLLIERSQGAKGKCFREQPSTIRHKDKERKLPLKWWIGRGKPLNPYLRGRIVECLFAELEPEQLSMFPDAMVTDAQREHLESVVSVDAAVAPCYDLGANWTYQQCPVWVLDTGSLQSGWIRGGAAGTDFVME</sequence>
<evidence type="ECO:0000313" key="2">
    <source>
        <dbReference type="Proteomes" id="UP000325081"/>
    </source>
</evidence>
<evidence type="ECO:0000313" key="1">
    <source>
        <dbReference type="EMBL" id="GER38236.1"/>
    </source>
</evidence>
<protein>
    <submittedName>
        <fullName evidence="1">Replicase polyprotein 1ab</fullName>
    </submittedName>
</protein>
<reference evidence="2" key="1">
    <citation type="journal article" date="2019" name="Curr. Biol.">
        <title>Genome Sequence of Striga asiatica Provides Insight into the Evolution of Plant Parasitism.</title>
        <authorList>
            <person name="Yoshida S."/>
            <person name="Kim S."/>
            <person name="Wafula E.K."/>
            <person name="Tanskanen J."/>
            <person name="Kim Y.M."/>
            <person name="Honaas L."/>
            <person name="Yang Z."/>
            <person name="Spallek T."/>
            <person name="Conn C.E."/>
            <person name="Ichihashi Y."/>
            <person name="Cheong K."/>
            <person name="Cui S."/>
            <person name="Der J.P."/>
            <person name="Gundlach H."/>
            <person name="Jiao Y."/>
            <person name="Hori C."/>
            <person name="Ishida J.K."/>
            <person name="Kasahara H."/>
            <person name="Kiba T."/>
            <person name="Kim M.S."/>
            <person name="Koo N."/>
            <person name="Laohavisit A."/>
            <person name="Lee Y.H."/>
            <person name="Lumba S."/>
            <person name="McCourt P."/>
            <person name="Mortimer J.C."/>
            <person name="Mutuku J.M."/>
            <person name="Nomura T."/>
            <person name="Sasaki-Sekimoto Y."/>
            <person name="Seto Y."/>
            <person name="Wang Y."/>
            <person name="Wakatake T."/>
            <person name="Sakakibara H."/>
            <person name="Demura T."/>
            <person name="Yamaguchi S."/>
            <person name="Yoneyama K."/>
            <person name="Manabe R.I."/>
            <person name="Nelson D.C."/>
            <person name="Schulman A.H."/>
            <person name="Timko M.P."/>
            <person name="dePamphilis C.W."/>
            <person name="Choi D."/>
            <person name="Shirasu K."/>
        </authorList>
    </citation>
    <scope>NUCLEOTIDE SEQUENCE [LARGE SCALE GENOMIC DNA]</scope>
    <source>
        <strain evidence="2">cv. UVA1</strain>
    </source>
</reference>